<evidence type="ECO:0000313" key="2">
    <source>
        <dbReference type="WBParaSite" id="PEQ_0000760301-mRNA-1"/>
    </source>
</evidence>
<sequence length="111" mass="12855">MSEHTKPAMRRTLDALFRSLHQHYLENNIEVSERLGNIILLLSSVFVSTSLSTSSAREDDKTDRKRFVSSTFLYFSTFQAAGLKFVESHHEIAFFDLWQLDSLLIQLLKCK</sequence>
<accession>A0A914RRZ6</accession>
<keyword evidence="1" id="KW-1185">Reference proteome</keyword>
<dbReference type="WBParaSite" id="PEQ_0000760301-mRNA-1">
    <property type="protein sequence ID" value="PEQ_0000760301-mRNA-1"/>
    <property type="gene ID" value="PEQ_0000760301"/>
</dbReference>
<evidence type="ECO:0000313" key="1">
    <source>
        <dbReference type="Proteomes" id="UP000887564"/>
    </source>
</evidence>
<organism evidence="1 2">
    <name type="scientific">Parascaris equorum</name>
    <name type="common">Equine roundworm</name>
    <dbReference type="NCBI Taxonomy" id="6256"/>
    <lineage>
        <taxon>Eukaryota</taxon>
        <taxon>Metazoa</taxon>
        <taxon>Ecdysozoa</taxon>
        <taxon>Nematoda</taxon>
        <taxon>Chromadorea</taxon>
        <taxon>Rhabditida</taxon>
        <taxon>Spirurina</taxon>
        <taxon>Ascaridomorpha</taxon>
        <taxon>Ascaridoidea</taxon>
        <taxon>Ascarididae</taxon>
        <taxon>Parascaris</taxon>
    </lineage>
</organism>
<protein>
    <submittedName>
        <fullName evidence="2">Uncharacterized protein</fullName>
    </submittedName>
</protein>
<proteinExistence type="predicted"/>
<name>A0A914RRZ6_PAREQ</name>
<reference evidence="2" key="1">
    <citation type="submission" date="2022-11" db="UniProtKB">
        <authorList>
            <consortium name="WormBaseParasite"/>
        </authorList>
    </citation>
    <scope>IDENTIFICATION</scope>
</reference>
<dbReference type="AlphaFoldDB" id="A0A914RRZ6"/>
<dbReference type="Proteomes" id="UP000887564">
    <property type="component" value="Unplaced"/>
</dbReference>